<dbReference type="InterPro" id="IPR002052">
    <property type="entry name" value="DNA_methylase_N6_adenine_CS"/>
</dbReference>
<dbReference type="InterPro" id="IPR029063">
    <property type="entry name" value="SAM-dependent_MTases_sf"/>
</dbReference>
<dbReference type="Pfam" id="PF07669">
    <property type="entry name" value="Eco57I"/>
    <property type="match status" value="1"/>
</dbReference>
<evidence type="ECO:0000256" key="2">
    <source>
        <dbReference type="ARBA" id="ARBA00022603"/>
    </source>
</evidence>
<dbReference type="InterPro" id="IPR011639">
    <property type="entry name" value="MethylTrfase_TaqI-like_dom"/>
</dbReference>
<evidence type="ECO:0000256" key="3">
    <source>
        <dbReference type="ARBA" id="ARBA00022679"/>
    </source>
</evidence>
<sequence length="987" mass="115155">MNLEMKKQKLNRLVNVFSENLPYYKNQKNNFNEQMTRQQYIDVFLRLLGWDISNPDGLSFKEREVVAEEYSTVNSKDRPDYTIRMNGMSKFYVEAKKVSVDIILEEAPALQARRYGWNAGHDISLLTNFEYLAIYLTYEMPRESDAASKYRYKLYHYSEYEEKFEEIYSLLSRESLFNGTFNKWIESVRPEDATKMSLDKVFLDQLNGWRVLIANDLLSSGCNINSYGNVNECIQTFLNQLVFLRFAEDNRFENHYSLKNEILSHRSYKDYFKTLDKKYNSELFRNSSIITDLSENVLSSIVENLYFPNVSYDFSVIDLSILSKIYENFLQQEIVINDGIATLEKTKSAKIKSVISTPDEIAVSMVKQALSDKIIGKSVEEILELRIIDIAVGSGIFLIEIYNFLERHLVDLYADKNSEFIDEKVVPFAVKRSLIEKVLLGFDINNQAVQLTRFSLLLRLLSNEDRERIEDISPILPSLTKTIVCANSLVSDADIDIVSVNKDDLYEIMPMRSEDERQMQFDIIIGNPPYLKKEDIINSTPKEEISAYEVKYESAYKQYDKYFLFIERIVNLLNEDGQGVLIVPNKFFNVASALKLRDFLLKEKCISKIFDFGSKQLFKGVINYVCVLKLEKNYGNSFEYTKVSSPEDIYNNKKGLIFDVSKLDISHWFLTDDSTILNKYEYAKEKFPCIEEEIIPTNGIQTSKNDVYKIPKNTIVSNENGVVTFIKDGQEFKAEIELLREYYLPSKSDGENKSYQNLKSTNYVIFPYINGKIIHEKEMKENYPNTWRYLHYFKDKLFPKSLGGKRDVRGNEGDFEWYQYGRSQALREVDKEKIIVGVLSKEPNFNIDRNNIAYSSGGTAGYIGLYLKENSKYNLEYIQAWLSHWFTDEIFKTIGSDFEGGFYTHGTNMYKDIPLLPIDFENEYEYKAFDRITELVKSINTTNEDIENETDSRKKELNLRIKENIISKINTQIDELIELKVQENNEC</sequence>
<feature type="domain" description="Type II methyltransferase M.TaqI-like" evidence="6">
    <location>
        <begin position="439"/>
        <end position="618"/>
    </location>
</feature>
<evidence type="ECO:0000256" key="4">
    <source>
        <dbReference type="ARBA" id="ARBA00022691"/>
    </source>
</evidence>
<dbReference type="GO" id="GO:0009007">
    <property type="term" value="F:site-specific DNA-methyltransferase (adenine-specific) activity"/>
    <property type="evidence" value="ECO:0007669"/>
    <property type="project" value="UniProtKB-EC"/>
</dbReference>
<gene>
    <name evidence="7" type="ORF">M594_05740</name>
</gene>
<dbReference type="GO" id="GO:0003676">
    <property type="term" value="F:nucleic acid binding"/>
    <property type="evidence" value="ECO:0007669"/>
    <property type="project" value="InterPro"/>
</dbReference>
<dbReference type="InterPro" id="IPR050953">
    <property type="entry name" value="N4_N6_ade-DNA_methylase"/>
</dbReference>
<name>A0A6M9FAF1_STRMT</name>
<accession>A0A6M9FAF1</accession>
<evidence type="ECO:0000259" key="6">
    <source>
        <dbReference type="Pfam" id="PF07669"/>
    </source>
</evidence>
<dbReference type="EMBL" id="CP047883">
    <property type="protein sequence ID" value="QKL33207.1"/>
    <property type="molecule type" value="Genomic_DNA"/>
</dbReference>
<organism evidence="7 8">
    <name type="scientific">Streptococcus mitis</name>
    <dbReference type="NCBI Taxonomy" id="28037"/>
    <lineage>
        <taxon>Bacteria</taxon>
        <taxon>Bacillati</taxon>
        <taxon>Bacillota</taxon>
        <taxon>Bacilli</taxon>
        <taxon>Lactobacillales</taxon>
        <taxon>Streptococcaceae</taxon>
        <taxon>Streptococcus</taxon>
        <taxon>Streptococcus mitis group</taxon>
    </lineage>
</organism>
<evidence type="ECO:0000313" key="8">
    <source>
        <dbReference type="Proteomes" id="UP000501099"/>
    </source>
</evidence>
<keyword evidence="3" id="KW-0808">Transferase</keyword>
<dbReference type="PANTHER" id="PTHR33841:SF1">
    <property type="entry name" value="DNA METHYLTRANSFERASE A"/>
    <property type="match status" value="1"/>
</dbReference>
<proteinExistence type="predicted"/>
<dbReference type="PANTHER" id="PTHR33841">
    <property type="entry name" value="DNA METHYLTRANSFERASE YEEA-RELATED"/>
    <property type="match status" value="1"/>
</dbReference>
<evidence type="ECO:0000256" key="1">
    <source>
        <dbReference type="ARBA" id="ARBA00011900"/>
    </source>
</evidence>
<evidence type="ECO:0000256" key="5">
    <source>
        <dbReference type="ARBA" id="ARBA00047942"/>
    </source>
</evidence>
<dbReference type="REBASE" id="403314">
    <property type="entry name" value="SmiV3A4ORF5735P"/>
</dbReference>
<dbReference type="Proteomes" id="UP000501099">
    <property type="component" value="Chromosome"/>
</dbReference>
<reference evidence="7 8" key="1">
    <citation type="submission" date="2020-01" db="EMBL/GenBank/DDBJ databases">
        <title>Complete genome sequence of the tetracycline resistane Streptococcus mitis isolate S022-V3-A4.</title>
        <authorList>
            <person name="Pinzauti D."/>
            <person name="Iannelli F."/>
            <person name="Pozzi G."/>
            <person name="Santoro F."/>
        </authorList>
    </citation>
    <scope>NUCLEOTIDE SEQUENCE [LARGE SCALE GENOMIC DNA]</scope>
    <source>
        <strain evidence="7 8">S022-V3-A4</strain>
    </source>
</reference>
<dbReference type="RefSeq" id="WP_173876209.1">
    <property type="nucleotide sequence ID" value="NZ_CP047883.1"/>
</dbReference>
<dbReference type="EC" id="2.1.1.72" evidence="1"/>
<dbReference type="AlphaFoldDB" id="A0A6M9FAF1"/>
<comment type="catalytic activity">
    <reaction evidence="5">
        <text>a 2'-deoxyadenosine in DNA + S-adenosyl-L-methionine = an N(6)-methyl-2'-deoxyadenosine in DNA + S-adenosyl-L-homocysteine + H(+)</text>
        <dbReference type="Rhea" id="RHEA:15197"/>
        <dbReference type="Rhea" id="RHEA-COMP:12418"/>
        <dbReference type="Rhea" id="RHEA-COMP:12419"/>
        <dbReference type="ChEBI" id="CHEBI:15378"/>
        <dbReference type="ChEBI" id="CHEBI:57856"/>
        <dbReference type="ChEBI" id="CHEBI:59789"/>
        <dbReference type="ChEBI" id="CHEBI:90615"/>
        <dbReference type="ChEBI" id="CHEBI:90616"/>
        <dbReference type="EC" id="2.1.1.72"/>
    </reaction>
</comment>
<evidence type="ECO:0000313" key="7">
    <source>
        <dbReference type="EMBL" id="QKL33207.1"/>
    </source>
</evidence>
<dbReference type="SUPFAM" id="SSF53335">
    <property type="entry name" value="S-adenosyl-L-methionine-dependent methyltransferases"/>
    <property type="match status" value="1"/>
</dbReference>
<keyword evidence="4" id="KW-0949">S-adenosyl-L-methionine</keyword>
<dbReference type="PROSITE" id="PS00092">
    <property type="entry name" value="N6_MTASE"/>
    <property type="match status" value="1"/>
</dbReference>
<dbReference type="PRINTS" id="PR00507">
    <property type="entry name" value="N12N6MTFRASE"/>
</dbReference>
<protein>
    <recommendedName>
        <fullName evidence="1">site-specific DNA-methyltransferase (adenine-specific)</fullName>
        <ecNumber evidence="1">2.1.1.72</ecNumber>
    </recommendedName>
</protein>
<dbReference type="GO" id="GO:0032259">
    <property type="term" value="P:methylation"/>
    <property type="evidence" value="ECO:0007669"/>
    <property type="project" value="UniProtKB-KW"/>
</dbReference>
<dbReference type="Gene3D" id="3.40.50.150">
    <property type="entry name" value="Vaccinia Virus protein VP39"/>
    <property type="match status" value="1"/>
</dbReference>
<dbReference type="GO" id="GO:0006304">
    <property type="term" value="P:DNA modification"/>
    <property type="evidence" value="ECO:0007669"/>
    <property type="project" value="InterPro"/>
</dbReference>
<keyword evidence="2 7" id="KW-0489">Methyltransferase</keyword>